<reference evidence="10" key="1">
    <citation type="journal article" date="2023" name="Mol. Phylogenet. Evol.">
        <title>Genome-scale phylogeny and comparative genomics of the fungal order Sordariales.</title>
        <authorList>
            <person name="Hensen N."/>
            <person name="Bonometti L."/>
            <person name="Westerberg I."/>
            <person name="Brannstrom I.O."/>
            <person name="Guillou S."/>
            <person name="Cros-Aarteil S."/>
            <person name="Calhoun S."/>
            <person name="Haridas S."/>
            <person name="Kuo A."/>
            <person name="Mondo S."/>
            <person name="Pangilinan J."/>
            <person name="Riley R."/>
            <person name="LaButti K."/>
            <person name="Andreopoulos B."/>
            <person name="Lipzen A."/>
            <person name="Chen C."/>
            <person name="Yan M."/>
            <person name="Daum C."/>
            <person name="Ng V."/>
            <person name="Clum A."/>
            <person name="Steindorff A."/>
            <person name="Ohm R.A."/>
            <person name="Martin F."/>
            <person name="Silar P."/>
            <person name="Natvig D.O."/>
            <person name="Lalanne C."/>
            <person name="Gautier V."/>
            <person name="Ament-Velasquez S.L."/>
            <person name="Kruys A."/>
            <person name="Hutchinson M.I."/>
            <person name="Powell A.J."/>
            <person name="Barry K."/>
            <person name="Miller A.N."/>
            <person name="Grigoriev I.V."/>
            <person name="Debuchy R."/>
            <person name="Gladieux P."/>
            <person name="Hiltunen Thoren M."/>
            <person name="Johannesson H."/>
        </authorList>
    </citation>
    <scope>NUCLEOTIDE SEQUENCE</scope>
    <source>
        <strain evidence="10">CBS 538.74</strain>
    </source>
</reference>
<evidence type="ECO:0000313" key="11">
    <source>
        <dbReference type="Proteomes" id="UP001302745"/>
    </source>
</evidence>
<evidence type="ECO:0000256" key="6">
    <source>
        <dbReference type="ARBA" id="ARBA00022840"/>
    </source>
</evidence>
<dbReference type="PROSITE" id="PS50011">
    <property type="entry name" value="PROTEIN_KINASE_DOM"/>
    <property type="match status" value="1"/>
</dbReference>
<comment type="catalytic activity">
    <reaction evidence="8">
        <text>L-seryl-[protein] + ATP = O-phospho-L-seryl-[protein] + ADP + H(+)</text>
        <dbReference type="Rhea" id="RHEA:17989"/>
        <dbReference type="Rhea" id="RHEA-COMP:9863"/>
        <dbReference type="Rhea" id="RHEA-COMP:11604"/>
        <dbReference type="ChEBI" id="CHEBI:15378"/>
        <dbReference type="ChEBI" id="CHEBI:29999"/>
        <dbReference type="ChEBI" id="CHEBI:30616"/>
        <dbReference type="ChEBI" id="CHEBI:83421"/>
        <dbReference type="ChEBI" id="CHEBI:456216"/>
        <dbReference type="EC" id="2.7.11.1"/>
    </reaction>
</comment>
<proteinExistence type="predicted"/>
<feature type="domain" description="Protein kinase" evidence="9">
    <location>
        <begin position="52"/>
        <end position="398"/>
    </location>
</feature>
<organism evidence="10 11">
    <name type="scientific">Chaetomidium leptoderma</name>
    <dbReference type="NCBI Taxonomy" id="669021"/>
    <lineage>
        <taxon>Eukaryota</taxon>
        <taxon>Fungi</taxon>
        <taxon>Dikarya</taxon>
        <taxon>Ascomycota</taxon>
        <taxon>Pezizomycotina</taxon>
        <taxon>Sordariomycetes</taxon>
        <taxon>Sordariomycetidae</taxon>
        <taxon>Sordariales</taxon>
        <taxon>Chaetomiaceae</taxon>
        <taxon>Chaetomidium</taxon>
    </lineage>
</organism>
<dbReference type="Gene3D" id="1.10.510.10">
    <property type="entry name" value="Transferase(Phosphotransferase) domain 1"/>
    <property type="match status" value="1"/>
</dbReference>
<comment type="caution">
    <text evidence="10">The sequence shown here is derived from an EMBL/GenBank/DDBJ whole genome shotgun (WGS) entry which is preliminary data.</text>
</comment>
<keyword evidence="3" id="KW-0808">Transferase</keyword>
<evidence type="ECO:0000256" key="3">
    <source>
        <dbReference type="ARBA" id="ARBA00022679"/>
    </source>
</evidence>
<dbReference type="InterPro" id="IPR011009">
    <property type="entry name" value="Kinase-like_dom_sf"/>
</dbReference>
<keyword evidence="5 10" id="KW-0418">Kinase</keyword>
<dbReference type="InterPro" id="IPR000719">
    <property type="entry name" value="Prot_kinase_dom"/>
</dbReference>
<accession>A0AAN6VHG8</accession>
<sequence length="405" mass="44752">MAKSEGPGVALYREPALMMDEHIESPEHYRPGGYHPVDIGDIITNAASDDTYTVIHKLGYGGFSTVWLANRQRKHPVAGHPLPVSFHALKILRADLDDARADHELRFLQRLGQVGKSSHPNIVVLEDSFTISGPNGQHRCLVFPNSQVPLAFMHSHGICHGDLTPSNVAFTIPGIQTEGHLLEVLGPIKHETLRLRKGPISHSRHAPKKMVAAASFSGLNLGPSSPPSVQIIDFGVAFLTNNPAPTLGCPIEFFPIELLFQCPASVKSDVWQLAAVIFYTYTASYMFQVGFPIFPHLVGFIVQYHGPLPSHWKAKFDWGQYGGVPPGEPVEAWPEPSWWFDGTKSTMSFDDRIAQKTAYLSESQRDELARLFRDMVAWEPTSRISAAEAHRRLNAPIFSSVLGGQ</sequence>
<keyword evidence="4" id="KW-0547">Nucleotide-binding</keyword>
<evidence type="ECO:0000256" key="7">
    <source>
        <dbReference type="ARBA" id="ARBA00047899"/>
    </source>
</evidence>
<evidence type="ECO:0000313" key="10">
    <source>
        <dbReference type="EMBL" id="KAK4151578.1"/>
    </source>
</evidence>
<dbReference type="InterPro" id="IPR051334">
    <property type="entry name" value="SRPK"/>
</dbReference>
<dbReference type="PANTHER" id="PTHR47634">
    <property type="entry name" value="PROTEIN KINASE DOMAIN-CONTAINING PROTEIN-RELATED"/>
    <property type="match status" value="1"/>
</dbReference>
<dbReference type="AlphaFoldDB" id="A0AAN6VHG8"/>
<reference evidence="10" key="2">
    <citation type="submission" date="2023-05" db="EMBL/GenBank/DDBJ databases">
        <authorList>
            <consortium name="Lawrence Berkeley National Laboratory"/>
            <person name="Steindorff A."/>
            <person name="Hensen N."/>
            <person name="Bonometti L."/>
            <person name="Westerberg I."/>
            <person name="Brannstrom I.O."/>
            <person name="Guillou S."/>
            <person name="Cros-Aarteil S."/>
            <person name="Calhoun S."/>
            <person name="Haridas S."/>
            <person name="Kuo A."/>
            <person name="Mondo S."/>
            <person name="Pangilinan J."/>
            <person name="Riley R."/>
            <person name="Labutti K."/>
            <person name="Andreopoulos B."/>
            <person name="Lipzen A."/>
            <person name="Chen C."/>
            <person name="Yanf M."/>
            <person name="Daum C."/>
            <person name="Ng V."/>
            <person name="Clum A."/>
            <person name="Ohm R."/>
            <person name="Martin F."/>
            <person name="Silar P."/>
            <person name="Natvig D."/>
            <person name="Lalanne C."/>
            <person name="Gautier V."/>
            <person name="Ament-Velasquez S.L."/>
            <person name="Kruys A."/>
            <person name="Hutchinson M.I."/>
            <person name="Powell A.J."/>
            <person name="Barry K."/>
            <person name="Miller A.N."/>
            <person name="Grigoriev I.V."/>
            <person name="Debuchy R."/>
            <person name="Gladieux P."/>
            <person name="Thoren M.H."/>
            <person name="Johannesson H."/>
        </authorList>
    </citation>
    <scope>NUCLEOTIDE SEQUENCE</scope>
    <source>
        <strain evidence="10">CBS 538.74</strain>
    </source>
</reference>
<dbReference type="PANTHER" id="PTHR47634:SF9">
    <property type="entry name" value="PROTEIN KINASE DOMAIN-CONTAINING PROTEIN-RELATED"/>
    <property type="match status" value="1"/>
</dbReference>
<dbReference type="SMART" id="SM00220">
    <property type="entry name" value="S_TKc"/>
    <property type="match status" value="1"/>
</dbReference>
<keyword evidence="6" id="KW-0067">ATP-binding</keyword>
<keyword evidence="2" id="KW-0723">Serine/threonine-protein kinase</keyword>
<evidence type="ECO:0000256" key="8">
    <source>
        <dbReference type="ARBA" id="ARBA00048679"/>
    </source>
</evidence>
<dbReference type="GO" id="GO:0050684">
    <property type="term" value="P:regulation of mRNA processing"/>
    <property type="evidence" value="ECO:0007669"/>
    <property type="project" value="TreeGrafter"/>
</dbReference>
<keyword evidence="11" id="KW-1185">Reference proteome</keyword>
<gene>
    <name evidence="10" type="ORF">C8A00DRAFT_45243</name>
</gene>
<dbReference type="Gene3D" id="3.30.200.20">
    <property type="entry name" value="Phosphorylase Kinase, domain 1"/>
    <property type="match status" value="1"/>
</dbReference>
<dbReference type="GO" id="GO:0005524">
    <property type="term" value="F:ATP binding"/>
    <property type="evidence" value="ECO:0007669"/>
    <property type="project" value="UniProtKB-KW"/>
</dbReference>
<dbReference type="EC" id="2.7.11.1" evidence="1"/>
<dbReference type="EMBL" id="MU857009">
    <property type="protein sequence ID" value="KAK4151578.1"/>
    <property type="molecule type" value="Genomic_DNA"/>
</dbReference>
<comment type="catalytic activity">
    <reaction evidence="7">
        <text>L-threonyl-[protein] + ATP = O-phospho-L-threonyl-[protein] + ADP + H(+)</text>
        <dbReference type="Rhea" id="RHEA:46608"/>
        <dbReference type="Rhea" id="RHEA-COMP:11060"/>
        <dbReference type="Rhea" id="RHEA-COMP:11605"/>
        <dbReference type="ChEBI" id="CHEBI:15378"/>
        <dbReference type="ChEBI" id="CHEBI:30013"/>
        <dbReference type="ChEBI" id="CHEBI:30616"/>
        <dbReference type="ChEBI" id="CHEBI:61977"/>
        <dbReference type="ChEBI" id="CHEBI:456216"/>
        <dbReference type="EC" id="2.7.11.1"/>
    </reaction>
</comment>
<dbReference type="SUPFAM" id="SSF56112">
    <property type="entry name" value="Protein kinase-like (PK-like)"/>
    <property type="match status" value="1"/>
</dbReference>
<evidence type="ECO:0000256" key="1">
    <source>
        <dbReference type="ARBA" id="ARBA00012513"/>
    </source>
</evidence>
<dbReference type="GO" id="GO:0000245">
    <property type="term" value="P:spliceosomal complex assembly"/>
    <property type="evidence" value="ECO:0007669"/>
    <property type="project" value="TreeGrafter"/>
</dbReference>
<dbReference type="GO" id="GO:0004674">
    <property type="term" value="F:protein serine/threonine kinase activity"/>
    <property type="evidence" value="ECO:0007669"/>
    <property type="project" value="UniProtKB-KW"/>
</dbReference>
<dbReference type="Proteomes" id="UP001302745">
    <property type="component" value="Unassembled WGS sequence"/>
</dbReference>
<evidence type="ECO:0000256" key="5">
    <source>
        <dbReference type="ARBA" id="ARBA00022777"/>
    </source>
</evidence>
<evidence type="ECO:0000259" key="9">
    <source>
        <dbReference type="PROSITE" id="PS50011"/>
    </source>
</evidence>
<protein>
    <recommendedName>
        <fullName evidence="1">non-specific serine/threonine protein kinase</fullName>
        <ecNumber evidence="1">2.7.11.1</ecNumber>
    </recommendedName>
</protein>
<evidence type="ECO:0000256" key="2">
    <source>
        <dbReference type="ARBA" id="ARBA00022527"/>
    </source>
</evidence>
<evidence type="ECO:0000256" key="4">
    <source>
        <dbReference type="ARBA" id="ARBA00022741"/>
    </source>
</evidence>
<name>A0AAN6VHG8_9PEZI</name>